<accession>A0A5S3P0A7</accession>
<dbReference type="InterPro" id="IPR002252">
    <property type="entry name" value="Glyco_hydro_36"/>
</dbReference>
<dbReference type="InterPro" id="IPR013785">
    <property type="entry name" value="Aldolase_TIM"/>
</dbReference>
<comment type="caution">
    <text evidence="6">The sequence shown here is derived from an EMBL/GenBank/DDBJ whole genome shotgun (WGS) entry which is preliminary data.</text>
</comment>
<keyword evidence="4" id="KW-0326">Glycosidase</keyword>
<evidence type="ECO:0000313" key="7">
    <source>
        <dbReference type="Proteomes" id="UP000309668"/>
    </source>
</evidence>
<dbReference type="OrthoDB" id="9758822at2"/>
<comment type="catalytic activity">
    <reaction evidence="1">
        <text>Hydrolysis of terminal, non-reducing alpha-D-galactose residues in alpha-D-galactosides, including galactose oligosaccharides, galactomannans and galactolipids.</text>
        <dbReference type="EC" id="3.2.1.22"/>
    </reaction>
</comment>
<dbReference type="InterPro" id="IPR031704">
    <property type="entry name" value="Glyco_hydro_36_N"/>
</dbReference>
<gene>
    <name evidence="6" type="ORF">FEV51_11690</name>
</gene>
<dbReference type="InterPro" id="IPR050985">
    <property type="entry name" value="Alpha-glycosidase_related"/>
</dbReference>
<evidence type="ECO:0000313" key="6">
    <source>
        <dbReference type="EMBL" id="TMM46257.1"/>
    </source>
</evidence>
<dbReference type="Gene3D" id="3.20.20.70">
    <property type="entry name" value="Aldolase class I"/>
    <property type="match status" value="1"/>
</dbReference>
<evidence type="ECO:0000256" key="1">
    <source>
        <dbReference type="ARBA" id="ARBA00001255"/>
    </source>
</evidence>
<keyword evidence="7" id="KW-1185">Reference proteome</keyword>
<evidence type="ECO:0000256" key="4">
    <source>
        <dbReference type="ARBA" id="ARBA00023295"/>
    </source>
</evidence>
<proteinExistence type="predicted"/>
<protein>
    <recommendedName>
        <fullName evidence="2">alpha-galactosidase</fullName>
        <ecNumber evidence="2">3.2.1.22</ecNumber>
    </recommendedName>
</protein>
<dbReference type="InterPro" id="IPR000111">
    <property type="entry name" value="Glyco_hydro_27/36_CS"/>
</dbReference>
<evidence type="ECO:0000256" key="2">
    <source>
        <dbReference type="ARBA" id="ARBA00012755"/>
    </source>
</evidence>
<dbReference type="InterPro" id="IPR038417">
    <property type="entry name" value="Alpga-gal_N_sf"/>
</dbReference>
<evidence type="ECO:0000256" key="3">
    <source>
        <dbReference type="ARBA" id="ARBA00022801"/>
    </source>
</evidence>
<dbReference type="Pfam" id="PF02065">
    <property type="entry name" value="Melibiase"/>
    <property type="match status" value="1"/>
</dbReference>
<dbReference type="RefSeq" id="WP_138619137.1">
    <property type="nucleotide sequence ID" value="NZ_VCAO01000008.1"/>
</dbReference>
<dbReference type="Proteomes" id="UP000309668">
    <property type="component" value="Unassembled WGS sequence"/>
</dbReference>
<keyword evidence="3" id="KW-0378">Hydrolase</keyword>
<dbReference type="PANTHER" id="PTHR43053">
    <property type="entry name" value="GLYCOSIDASE FAMILY 31"/>
    <property type="match status" value="1"/>
</dbReference>
<dbReference type="EMBL" id="VCAO01000008">
    <property type="protein sequence ID" value="TMM46257.1"/>
    <property type="molecule type" value="Genomic_DNA"/>
</dbReference>
<dbReference type="GO" id="GO:0016052">
    <property type="term" value="P:carbohydrate catabolic process"/>
    <property type="evidence" value="ECO:0007669"/>
    <property type="project" value="InterPro"/>
</dbReference>
<dbReference type="Pfam" id="PF16875">
    <property type="entry name" value="Glyco_hydro_36N"/>
    <property type="match status" value="1"/>
</dbReference>
<dbReference type="PRINTS" id="PR00743">
    <property type="entry name" value="GLHYDRLASE36"/>
</dbReference>
<dbReference type="SUPFAM" id="SSF51445">
    <property type="entry name" value="(Trans)glycosidases"/>
    <property type="match status" value="1"/>
</dbReference>
<dbReference type="GO" id="GO:0004557">
    <property type="term" value="F:alpha-galactosidase activity"/>
    <property type="evidence" value="ECO:0007669"/>
    <property type="project" value="UniProtKB-EC"/>
</dbReference>
<dbReference type="InterPro" id="IPR017853">
    <property type="entry name" value="GH"/>
</dbReference>
<feature type="domain" description="Glycosyl hydrolase family 36 N-terminal" evidence="5">
    <location>
        <begin position="25"/>
        <end position="237"/>
    </location>
</feature>
<name>A0A5S3P0A7_9SPHN</name>
<dbReference type="PANTHER" id="PTHR43053:SF3">
    <property type="entry name" value="ALPHA-GALACTOSIDASE C-RELATED"/>
    <property type="match status" value="1"/>
</dbReference>
<organism evidence="6 7">
    <name type="scientific">Qipengyuania marisflavi</name>
    <dbReference type="NCBI Taxonomy" id="2486356"/>
    <lineage>
        <taxon>Bacteria</taxon>
        <taxon>Pseudomonadati</taxon>
        <taxon>Pseudomonadota</taxon>
        <taxon>Alphaproteobacteria</taxon>
        <taxon>Sphingomonadales</taxon>
        <taxon>Erythrobacteraceae</taxon>
        <taxon>Qipengyuania</taxon>
    </lineage>
</organism>
<dbReference type="AlphaFoldDB" id="A0A5S3P0A7"/>
<dbReference type="CDD" id="cd14791">
    <property type="entry name" value="GH36"/>
    <property type="match status" value="1"/>
</dbReference>
<evidence type="ECO:0000259" key="5">
    <source>
        <dbReference type="Pfam" id="PF16875"/>
    </source>
</evidence>
<dbReference type="FunFam" id="3.20.20.70:FF:000118">
    <property type="entry name" value="Alpha-galactosidase"/>
    <property type="match status" value="1"/>
</dbReference>
<dbReference type="EC" id="3.2.1.22" evidence="2"/>
<dbReference type="Gene3D" id="2.70.98.60">
    <property type="entry name" value="alpha-galactosidase from lactobacil brevis"/>
    <property type="match status" value="1"/>
</dbReference>
<sequence length="702" mass="76171">MKPADLAALHGPEWSLVLERRDGAQPVWRHLGARVDPGELPKLAALRGAATFSLEGDHAIGLLPVGGLGWFGPAAAALRGEDGKAIPLAFEQCAVEQDDAQLSLTLCDTVSRVECAVAFRVAASGALEVSTQLTNNSDTTVIVDRLASATLPLPAGSREIISWRGRHNAEFSECRETMPAHGWVRETRRGLPGHGGPCGCYVLGEDSGWHSGQTTALQLAWSGDARLLIERDDEGFWTCMAEAVLQAGESALAPGETYAAPPVLVALSTKGRNGAMSQMHGAVRERIDWPDGAMTPRPVHLNSWEACYFAHDETRIGELAEAGAKLGIERFVLDDGWFRGRNNDMAGLGDWTPDPAKYPSGLAPIAQRVTDLGMQFGLWVEPEMVNPYSDLYRAHPDWVLALQEREQPTARNQLVLDMRRADVQDNLFAQIDSLLTEARISYLKWDHNRDHAPSGGAKQVRGTHALLARLRAAHPGVEIESCAGGGGRIDAGIAQYTHRFWTSDNIDAVARIGMQRGFLAFMPPETMGAHVGASPSHATGRVQSLDFRAAIACQGHFGVEMDPAAMDSRERERLAAWIAFYKQWRVVVHAGRVYLGEAGDGLVWQAQGSEDELLLWLIRRDHGGDRRAQPIALPFAVGRDWDVSLLRHAGQSGVLTPRAAPAFAAMRDTPQRFTGSWLAQAGLPVPALAAESALIFHLKALP</sequence>
<reference evidence="6 7" key="1">
    <citation type="submission" date="2019-05" db="EMBL/GenBank/DDBJ databases">
        <title>Erythrobacter marisflavi sp. nov., isolated from isolated from water of an estuary environment.</title>
        <authorList>
            <person name="Yoon J.-H."/>
        </authorList>
    </citation>
    <scope>NUCLEOTIDE SEQUENCE [LARGE SCALE GENOMIC DNA]</scope>
    <source>
        <strain evidence="6 7">KEM-5</strain>
    </source>
</reference>
<dbReference type="PROSITE" id="PS00512">
    <property type="entry name" value="ALPHA_GALACTOSIDASE"/>
    <property type="match status" value="1"/>
</dbReference>